<keyword evidence="2" id="KW-1185">Reference proteome</keyword>
<evidence type="ECO:0000313" key="1">
    <source>
        <dbReference type="EnsemblProtists" id="HpaP811079"/>
    </source>
</evidence>
<sequence length="132" mass="13981">MLKTSICSAYTGPNSFYPADCEELVGGQKVFASNATVVNKKDQVSVAAEIPSEGMLTPVTKEENAVVETPVLAIGGDGIVVDMKEEEGILSAPAHVSATGDAAGKVVMEMYWRAFWCVFFCAARLDMSVLIG</sequence>
<organism evidence="1 2">
    <name type="scientific">Hyaloperonospora arabidopsidis (strain Emoy2)</name>
    <name type="common">Downy mildew agent</name>
    <name type="synonym">Peronospora arabidopsidis</name>
    <dbReference type="NCBI Taxonomy" id="559515"/>
    <lineage>
        <taxon>Eukaryota</taxon>
        <taxon>Sar</taxon>
        <taxon>Stramenopiles</taxon>
        <taxon>Oomycota</taxon>
        <taxon>Peronosporomycetes</taxon>
        <taxon>Peronosporales</taxon>
        <taxon>Peronosporaceae</taxon>
        <taxon>Hyaloperonospora</taxon>
    </lineage>
</organism>
<reference evidence="2" key="1">
    <citation type="journal article" date="2010" name="Science">
        <title>Signatures of adaptation to obligate biotrophy in the Hyaloperonospora arabidopsidis genome.</title>
        <authorList>
            <person name="Baxter L."/>
            <person name="Tripathy S."/>
            <person name="Ishaque N."/>
            <person name="Boot N."/>
            <person name="Cabral A."/>
            <person name="Kemen E."/>
            <person name="Thines M."/>
            <person name="Ah-Fong A."/>
            <person name="Anderson R."/>
            <person name="Badejoko W."/>
            <person name="Bittner-Eddy P."/>
            <person name="Boore J.L."/>
            <person name="Chibucos M.C."/>
            <person name="Coates M."/>
            <person name="Dehal P."/>
            <person name="Delehaunty K."/>
            <person name="Dong S."/>
            <person name="Downton P."/>
            <person name="Dumas B."/>
            <person name="Fabro G."/>
            <person name="Fronick C."/>
            <person name="Fuerstenberg S.I."/>
            <person name="Fulton L."/>
            <person name="Gaulin E."/>
            <person name="Govers F."/>
            <person name="Hughes L."/>
            <person name="Humphray S."/>
            <person name="Jiang R.H."/>
            <person name="Judelson H."/>
            <person name="Kamoun S."/>
            <person name="Kyung K."/>
            <person name="Meijer H."/>
            <person name="Minx P."/>
            <person name="Morris P."/>
            <person name="Nelson J."/>
            <person name="Phuntumart V."/>
            <person name="Qutob D."/>
            <person name="Rehmany A."/>
            <person name="Rougon-Cardoso A."/>
            <person name="Ryden P."/>
            <person name="Torto-Alalibo T."/>
            <person name="Studholme D."/>
            <person name="Wang Y."/>
            <person name="Win J."/>
            <person name="Wood J."/>
            <person name="Clifton S.W."/>
            <person name="Rogers J."/>
            <person name="Van den Ackerveken G."/>
            <person name="Jones J.D."/>
            <person name="McDowell J.M."/>
            <person name="Beynon J."/>
            <person name="Tyler B.M."/>
        </authorList>
    </citation>
    <scope>NUCLEOTIDE SEQUENCE [LARGE SCALE GENOMIC DNA]</scope>
    <source>
        <strain evidence="2">Emoy2</strain>
    </source>
</reference>
<name>M4BX28_HYAAE</name>
<reference evidence="1" key="2">
    <citation type="submission" date="2015-06" db="UniProtKB">
        <authorList>
            <consortium name="EnsemblProtists"/>
        </authorList>
    </citation>
    <scope>IDENTIFICATION</scope>
    <source>
        <strain evidence="1">Emoy2</strain>
    </source>
</reference>
<protein>
    <submittedName>
        <fullName evidence="1">Uncharacterized protein</fullName>
    </submittedName>
</protein>
<accession>M4BX28</accession>
<dbReference type="AlphaFoldDB" id="M4BX28"/>
<dbReference type="VEuPathDB" id="FungiDB:HpaG811079"/>
<dbReference type="EnsemblProtists" id="HpaT811079">
    <property type="protein sequence ID" value="HpaP811079"/>
    <property type="gene ID" value="HpaG811079"/>
</dbReference>
<proteinExistence type="predicted"/>
<evidence type="ECO:0000313" key="2">
    <source>
        <dbReference type="Proteomes" id="UP000011713"/>
    </source>
</evidence>
<dbReference type="EMBL" id="JH598013">
    <property type="status" value="NOT_ANNOTATED_CDS"/>
    <property type="molecule type" value="Genomic_DNA"/>
</dbReference>
<dbReference type="HOGENOM" id="CLU_1921126_0_0_1"/>
<dbReference type="InParanoid" id="M4BX28"/>
<dbReference type="STRING" id="559515.M4BX28"/>
<dbReference type="Proteomes" id="UP000011713">
    <property type="component" value="Unassembled WGS sequence"/>
</dbReference>